<evidence type="ECO:0000256" key="2">
    <source>
        <dbReference type="ARBA" id="ARBA00022741"/>
    </source>
</evidence>
<dbReference type="Proteomes" id="UP001153148">
    <property type="component" value="Unassembled WGS sequence"/>
</dbReference>
<protein>
    <recommendedName>
        <fullName evidence="6">Heat shock protein 70</fullName>
    </recommendedName>
</protein>
<proteinExistence type="inferred from homology"/>
<keyword evidence="2" id="KW-0547">Nucleotide-binding</keyword>
<evidence type="ECO:0000256" key="3">
    <source>
        <dbReference type="ARBA" id="ARBA00022840"/>
    </source>
</evidence>
<evidence type="ECO:0000313" key="4">
    <source>
        <dbReference type="EMBL" id="CAG2068247.1"/>
    </source>
</evidence>
<reference evidence="4" key="1">
    <citation type="submission" date="2021-03" db="EMBL/GenBank/DDBJ databases">
        <authorList>
            <person name="Tran Van P."/>
        </authorList>
    </citation>
    <scope>NUCLEOTIDE SEQUENCE</scope>
</reference>
<dbReference type="InterPro" id="IPR029047">
    <property type="entry name" value="HSP70_peptide-bd_sf"/>
</dbReference>
<feature type="non-terminal residue" evidence="4">
    <location>
        <position position="392"/>
    </location>
</feature>
<evidence type="ECO:0000313" key="5">
    <source>
        <dbReference type="Proteomes" id="UP001153148"/>
    </source>
</evidence>
<dbReference type="PROSITE" id="PS01036">
    <property type="entry name" value="HSP70_3"/>
    <property type="match status" value="1"/>
</dbReference>
<dbReference type="PRINTS" id="PR00301">
    <property type="entry name" value="HEATSHOCK70"/>
</dbReference>
<dbReference type="PROSITE" id="PS00329">
    <property type="entry name" value="HSP70_2"/>
    <property type="match status" value="1"/>
</dbReference>
<dbReference type="Gene3D" id="3.90.640.10">
    <property type="entry name" value="Actin, Chain A, domain 4"/>
    <property type="match status" value="1"/>
</dbReference>
<dbReference type="InterPro" id="IPR018181">
    <property type="entry name" value="Heat_shock_70_CS"/>
</dbReference>
<comment type="caution">
    <text evidence="4">The sequence shown here is derived from an EMBL/GenBank/DDBJ whole genome shotgun (WGS) entry which is preliminary data.</text>
</comment>
<dbReference type="InterPro" id="IPR043129">
    <property type="entry name" value="ATPase_NBD"/>
</dbReference>
<dbReference type="SUPFAM" id="SSF53067">
    <property type="entry name" value="Actin-like ATPase domain"/>
    <property type="match status" value="2"/>
</dbReference>
<keyword evidence="3" id="KW-0067">ATP-binding</keyword>
<name>A0ABN7PKK1_TIMPD</name>
<accession>A0ABN7PKK1</accession>
<dbReference type="InterPro" id="IPR013126">
    <property type="entry name" value="Hsp_70_fam"/>
</dbReference>
<gene>
    <name evidence="4" type="ORF">TPAB3V08_LOCUS15190</name>
</gene>
<evidence type="ECO:0000256" key="1">
    <source>
        <dbReference type="ARBA" id="ARBA00007381"/>
    </source>
</evidence>
<dbReference type="Pfam" id="PF00012">
    <property type="entry name" value="HSP70"/>
    <property type="match status" value="2"/>
</dbReference>
<dbReference type="Gene3D" id="3.30.420.40">
    <property type="match status" value="1"/>
</dbReference>
<dbReference type="Gene3D" id="2.60.34.10">
    <property type="entry name" value="Substrate Binding Domain Of DNAk, Chain A, domain 1"/>
    <property type="match status" value="1"/>
</dbReference>
<comment type="similarity">
    <text evidence="1">Belongs to the heat shock protein 70 family.</text>
</comment>
<organism evidence="4 5">
    <name type="scientific">Timema podura</name>
    <name type="common">Walking stick</name>
    <dbReference type="NCBI Taxonomy" id="61482"/>
    <lineage>
        <taxon>Eukaryota</taxon>
        <taxon>Metazoa</taxon>
        <taxon>Ecdysozoa</taxon>
        <taxon>Arthropoda</taxon>
        <taxon>Hexapoda</taxon>
        <taxon>Insecta</taxon>
        <taxon>Pterygota</taxon>
        <taxon>Neoptera</taxon>
        <taxon>Polyneoptera</taxon>
        <taxon>Phasmatodea</taxon>
        <taxon>Timematodea</taxon>
        <taxon>Timematoidea</taxon>
        <taxon>Timematidae</taxon>
        <taxon>Timema</taxon>
    </lineage>
</organism>
<evidence type="ECO:0008006" key="6">
    <source>
        <dbReference type="Google" id="ProtNLM"/>
    </source>
</evidence>
<sequence length="392" mass="44526">MIPTRVTSQFIGGWRVASQFTEGWRVTSQLTCCRLPLKIHSLLQNKDEQHILVFDLGGGTFDVSILTIAGGVFEVNSTAGNTHLGGEDFDSRLVQHFAAEFNRKFKKDLLSNKKAVRRLRTACERTKRTLSVATQANVEVDSLHEGIDFYSSISRARFEELNSDLFRRTLEPVEKALSDARMNKTDIHEVVIVGGSTRIPRVQKLLQRLLQVRPCHYCTPSRYFHLVQRLLQVRPCRYCTPSRYFHLVQRLLQVRPCLNCTPSRYFYLVQRLLQVQPCHYCTPSRYFHLVQRLLQDFFNGRELNKSINPDEAIAYGAAVQAAILTGDKSSQIQDLLLLDVAPLSLGIETAGGVFTTLIKRNTTIPCNHSQTFTTFSDNQPSVLVQVYEGETS</sequence>
<keyword evidence="5" id="KW-1185">Reference proteome</keyword>
<dbReference type="PANTHER" id="PTHR19375">
    <property type="entry name" value="HEAT SHOCK PROTEIN 70KDA"/>
    <property type="match status" value="1"/>
</dbReference>
<dbReference type="SUPFAM" id="SSF100920">
    <property type="entry name" value="Heat shock protein 70kD (HSP70), peptide-binding domain"/>
    <property type="match status" value="1"/>
</dbReference>
<dbReference type="EMBL" id="CAJPIN010085127">
    <property type="protein sequence ID" value="CAG2068247.1"/>
    <property type="molecule type" value="Genomic_DNA"/>
</dbReference>